<protein>
    <recommendedName>
        <fullName evidence="2">F-box domain-containing protein</fullName>
    </recommendedName>
</protein>
<dbReference type="InterPro" id="IPR036047">
    <property type="entry name" value="F-box-like_dom_sf"/>
</dbReference>
<dbReference type="SMART" id="SM00256">
    <property type="entry name" value="FBOX"/>
    <property type="match status" value="1"/>
</dbReference>
<keyword evidence="4" id="KW-1185">Reference proteome</keyword>
<dbReference type="AlphaFoldDB" id="A0A8K0JUT0"/>
<accession>A0A8K0JUT0</accession>
<evidence type="ECO:0000313" key="4">
    <source>
        <dbReference type="Proteomes" id="UP000792457"/>
    </source>
</evidence>
<comment type="caution">
    <text evidence="3">The sequence shown here is derived from an EMBL/GenBank/DDBJ whole genome shotgun (WGS) entry which is preliminary data.</text>
</comment>
<name>A0A8K0JUT0_LADFU</name>
<dbReference type="Gene3D" id="3.80.10.10">
    <property type="entry name" value="Ribonuclease Inhibitor"/>
    <property type="match status" value="3"/>
</dbReference>
<dbReference type="Proteomes" id="UP000792457">
    <property type="component" value="Unassembled WGS sequence"/>
</dbReference>
<dbReference type="SUPFAM" id="SSF81383">
    <property type="entry name" value="F-box domain"/>
    <property type="match status" value="1"/>
</dbReference>
<dbReference type="InterPro" id="IPR001810">
    <property type="entry name" value="F-box_dom"/>
</dbReference>
<reference evidence="3" key="2">
    <citation type="submission" date="2017-10" db="EMBL/GenBank/DDBJ databases">
        <title>Ladona fulva Genome sequencing and assembly.</title>
        <authorList>
            <person name="Murali S."/>
            <person name="Richards S."/>
            <person name="Bandaranaike D."/>
            <person name="Bellair M."/>
            <person name="Blankenburg K."/>
            <person name="Chao H."/>
            <person name="Dinh H."/>
            <person name="Doddapaneni H."/>
            <person name="Dugan-Rocha S."/>
            <person name="Elkadiri S."/>
            <person name="Gnanaolivu R."/>
            <person name="Hernandez B."/>
            <person name="Skinner E."/>
            <person name="Javaid M."/>
            <person name="Lee S."/>
            <person name="Li M."/>
            <person name="Ming W."/>
            <person name="Munidasa M."/>
            <person name="Muniz J."/>
            <person name="Nguyen L."/>
            <person name="Hughes D."/>
            <person name="Osuji N."/>
            <person name="Pu L.-L."/>
            <person name="Puazo M."/>
            <person name="Qu C."/>
            <person name="Quiroz J."/>
            <person name="Raj R."/>
            <person name="Weissenberger G."/>
            <person name="Xin Y."/>
            <person name="Zou X."/>
            <person name="Han Y."/>
            <person name="Worley K."/>
            <person name="Muzny D."/>
            <person name="Gibbs R."/>
        </authorList>
    </citation>
    <scope>NUCLEOTIDE SEQUENCE</scope>
    <source>
        <strain evidence="3">Sampled in the wild</strain>
    </source>
</reference>
<evidence type="ECO:0000313" key="3">
    <source>
        <dbReference type="EMBL" id="KAG8223052.1"/>
    </source>
</evidence>
<proteinExistence type="predicted"/>
<dbReference type="SUPFAM" id="SSF52047">
    <property type="entry name" value="RNI-like"/>
    <property type="match status" value="1"/>
</dbReference>
<dbReference type="GO" id="GO:0019005">
    <property type="term" value="C:SCF ubiquitin ligase complex"/>
    <property type="evidence" value="ECO:0007669"/>
    <property type="project" value="TreeGrafter"/>
</dbReference>
<dbReference type="PROSITE" id="PS50181">
    <property type="entry name" value="FBOX"/>
    <property type="match status" value="1"/>
</dbReference>
<sequence>MEKEMNSEENEPRINLLDLSDDVLLIILSNLNSNDLCSLSRTCSRLQRITADKSLWIDVNYTLSQSMPPFLFLFENLSLLHNNTRTINLAGKKRSRKVPGAFREVYTLTSSSSSEDEEEDYVELKFDLGIEEKNQKEDTDKNLEKCPLEDFPRMLSKVNNNIDKKWFRLHFLNAVANHSPDLNVLKLEYMRLFFTTTPIVPSWSSLTELSLRGSRLLTKTSGKFGPLYELSVKLPNLVCLDLGCCNWVASHCFMSISKFSNLRTLLLDGCFNLGNCVAYTSFAACLGFRAIQVMDLRDTQFGDSDLLSFKRNATITKILLGKRIVSSENESKSLTRPKNHVAENKEESCSGVNEDSAAVQPGCSRSRKRKCNNDSTGRRWKRLRATQDPEDALIIHVDLGLGIRVEHIHEADHVPLHDNEPSGIGNNVTDLGIASLGVDGLPALTDLVLAGSGSSITDRSLEALKKRVGLCYLDVRKTDVTEVGLLAFLDKRPDVTVRSNFECKVVENFPA</sequence>
<evidence type="ECO:0000259" key="2">
    <source>
        <dbReference type="PROSITE" id="PS50181"/>
    </source>
</evidence>
<dbReference type="InterPro" id="IPR032675">
    <property type="entry name" value="LRR_dom_sf"/>
</dbReference>
<reference evidence="3" key="1">
    <citation type="submission" date="2013-04" db="EMBL/GenBank/DDBJ databases">
        <authorList>
            <person name="Qu J."/>
            <person name="Murali S.C."/>
            <person name="Bandaranaike D."/>
            <person name="Bellair M."/>
            <person name="Blankenburg K."/>
            <person name="Chao H."/>
            <person name="Dinh H."/>
            <person name="Doddapaneni H."/>
            <person name="Downs B."/>
            <person name="Dugan-Rocha S."/>
            <person name="Elkadiri S."/>
            <person name="Gnanaolivu R.D."/>
            <person name="Hernandez B."/>
            <person name="Javaid M."/>
            <person name="Jayaseelan J.C."/>
            <person name="Lee S."/>
            <person name="Li M."/>
            <person name="Ming W."/>
            <person name="Munidasa M."/>
            <person name="Muniz J."/>
            <person name="Nguyen L."/>
            <person name="Ongeri F."/>
            <person name="Osuji N."/>
            <person name="Pu L.-L."/>
            <person name="Puazo M."/>
            <person name="Qu C."/>
            <person name="Quiroz J."/>
            <person name="Raj R."/>
            <person name="Weissenberger G."/>
            <person name="Xin Y."/>
            <person name="Zou X."/>
            <person name="Han Y."/>
            <person name="Richards S."/>
            <person name="Worley K."/>
            <person name="Muzny D."/>
            <person name="Gibbs R."/>
        </authorList>
    </citation>
    <scope>NUCLEOTIDE SEQUENCE</scope>
    <source>
        <strain evidence="3">Sampled in the wild</strain>
    </source>
</reference>
<feature type="domain" description="F-box" evidence="2">
    <location>
        <begin position="13"/>
        <end position="59"/>
    </location>
</feature>
<dbReference type="EMBL" id="KZ308152">
    <property type="protein sequence ID" value="KAG8223052.1"/>
    <property type="molecule type" value="Genomic_DNA"/>
</dbReference>
<gene>
    <name evidence="3" type="ORF">J437_LFUL002000</name>
</gene>
<dbReference type="PANTHER" id="PTHR13318">
    <property type="entry name" value="PARTNER OF PAIRED, ISOFORM B-RELATED"/>
    <property type="match status" value="1"/>
</dbReference>
<feature type="region of interest" description="Disordered" evidence="1">
    <location>
        <begin position="331"/>
        <end position="376"/>
    </location>
</feature>
<dbReference type="Pfam" id="PF12937">
    <property type="entry name" value="F-box-like"/>
    <property type="match status" value="1"/>
</dbReference>
<organism evidence="3 4">
    <name type="scientific">Ladona fulva</name>
    <name type="common">Scarce chaser dragonfly</name>
    <name type="synonym">Libellula fulva</name>
    <dbReference type="NCBI Taxonomy" id="123851"/>
    <lineage>
        <taxon>Eukaryota</taxon>
        <taxon>Metazoa</taxon>
        <taxon>Ecdysozoa</taxon>
        <taxon>Arthropoda</taxon>
        <taxon>Hexapoda</taxon>
        <taxon>Insecta</taxon>
        <taxon>Pterygota</taxon>
        <taxon>Palaeoptera</taxon>
        <taxon>Odonata</taxon>
        <taxon>Epiprocta</taxon>
        <taxon>Anisoptera</taxon>
        <taxon>Libelluloidea</taxon>
        <taxon>Libellulidae</taxon>
        <taxon>Ladona</taxon>
    </lineage>
</organism>
<dbReference type="OrthoDB" id="9856535at2759"/>
<dbReference type="GO" id="GO:0031146">
    <property type="term" value="P:SCF-dependent proteasomal ubiquitin-dependent protein catabolic process"/>
    <property type="evidence" value="ECO:0007669"/>
    <property type="project" value="TreeGrafter"/>
</dbReference>
<evidence type="ECO:0000256" key="1">
    <source>
        <dbReference type="SAM" id="MobiDB-lite"/>
    </source>
</evidence>